<protein>
    <submittedName>
        <fullName evidence="2">H+/gluconate symporter-like permease</fullName>
    </submittedName>
</protein>
<keyword evidence="1" id="KW-1133">Transmembrane helix</keyword>
<feature type="transmembrane region" description="Helical" evidence="1">
    <location>
        <begin position="459"/>
        <end position="482"/>
    </location>
</feature>
<feature type="transmembrane region" description="Helical" evidence="1">
    <location>
        <begin position="206"/>
        <end position="223"/>
    </location>
</feature>
<evidence type="ECO:0000313" key="3">
    <source>
        <dbReference type="Proteomes" id="UP000274556"/>
    </source>
</evidence>
<feature type="transmembrane region" description="Helical" evidence="1">
    <location>
        <begin position="538"/>
        <end position="560"/>
    </location>
</feature>
<dbReference type="GO" id="GO:0005886">
    <property type="term" value="C:plasma membrane"/>
    <property type="evidence" value="ECO:0007669"/>
    <property type="project" value="TreeGrafter"/>
</dbReference>
<feature type="transmembrane region" description="Helical" evidence="1">
    <location>
        <begin position="420"/>
        <end position="439"/>
    </location>
</feature>
<feature type="transmembrane region" description="Helical" evidence="1">
    <location>
        <begin position="117"/>
        <end position="138"/>
    </location>
</feature>
<dbReference type="GO" id="GO:0015128">
    <property type="term" value="F:gluconate transmembrane transporter activity"/>
    <property type="evidence" value="ECO:0007669"/>
    <property type="project" value="InterPro"/>
</dbReference>
<organism evidence="2 3">
    <name type="scientific">Thiocapsa rosea</name>
    <dbReference type="NCBI Taxonomy" id="69360"/>
    <lineage>
        <taxon>Bacteria</taxon>
        <taxon>Pseudomonadati</taxon>
        <taxon>Pseudomonadota</taxon>
        <taxon>Gammaproteobacteria</taxon>
        <taxon>Chromatiales</taxon>
        <taxon>Chromatiaceae</taxon>
        <taxon>Thiocapsa</taxon>
    </lineage>
</organism>
<keyword evidence="1" id="KW-0472">Membrane</keyword>
<reference evidence="2 3" key="1">
    <citation type="submission" date="2018-10" db="EMBL/GenBank/DDBJ databases">
        <title>Genomic Encyclopedia of Archaeal and Bacterial Type Strains, Phase II (KMG-II): from individual species to whole genera.</title>
        <authorList>
            <person name="Goeker M."/>
        </authorList>
    </citation>
    <scope>NUCLEOTIDE SEQUENCE [LARGE SCALE GENOMIC DNA]</scope>
    <source>
        <strain evidence="2 3">DSM 235</strain>
    </source>
</reference>
<feature type="transmembrane region" description="Helical" evidence="1">
    <location>
        <begin position="243"/>
        <end position="264"/>
    </location>
</feature>
<dbReference type="PANTHER" id="PTHR30354">
    <property type="entry name" value="GNT FAMILY GLUCONATE TRANSPORTER"/>
    <property type="match status" value="1"/>
</dbReference>
<dbReference type="AlphaFoldDB" id="A0A495V5F0"/>
<gene>
    <name evidence="2" type="ORF">BDD21_1182</name>
</gene>
<feature type="transmembrane region" description="Helical" evidence="1">
    <location>
        <begin position="87"/>
        <end position="105"/>
    </location>
</feature>
<feature type="transmembrane region" description="Helical" evidence="1">
    <location>
        <begin position="379"/>
        <end position="399"/>
    </location>
</feature>
<feature type="transmembrane region" description="Helical" evidence="1">
    <location>
        <begin position="60"/>
        <end position="81"/>
    </location>
</feature>
<dbReference type="RefSeq" id="WP_425470219.1">
    <property type="nucleotide sequence ID" value="NZ_RBXL01000001.1"/>
</dbReference>
<evidence type="ECO:0000313" key="2">
    <source>
        <dbReference type="EMBL" id="RKT43823.1"/>
    </source>
</evidence>
<feature type="transmembrane region" description="Helical" evidence="1">
    <location>
        <begin position="334"/>
        <end position="359"/>
    </location>
</feature>
<keyword evidence="3" id="KW-1185">Reference proteome</keyword>
<dbReference type="Pfam" id="PF02447">
    <property type="entry name" value="GntP_permease"/>
    <property type="match status" value="1"/>
</dbReference>
<name>A0A495V5F0_9GAMM</name>
<keyword evidence="1" id="KW-0812">Transmembrane</keyword>
<feature type="transmembrane region" description="Helical" evidence="1">
    <location>
        <begin position="164"/>
        <end position="194"/>
    </location>
</feature>
<accession>A0A495V5F0</accession>
<dbReference type="Proteomes" id="UP000274556">
    <property type="component" value="Unassembled WGS sequence"/>
</dbReference>
<evidence type="ECO:0000256" key="1">
    <source>
        <dbReference type="SAM" id="Phobius"/>
    </source>
</evidence>
<sequence>MLVPYALSKAEQKTCFHEALRRQRFPWLERPGYVTPATLGRVDALSGASCPASIGSTRKVFLMVADWIGLVGILAGLGLLITLAYRGWSVLLVGPAAALVAAAIAGEPLLASWTQTFMSGAAGFVAQFFPLFLLGALFGKLMDDSGSALSIAHVLTRALGSEHAILAVVIACALLTFGGISLFVVAFVVVPVAAALFRRAEIPHRLIPATVALGAFTFTMTAMPGTPAIQNAIPMPWFGTTPFAAPGLGLIAAAIMLLFGLWWLGRVAAQARRRGEGYRTTPESVAIGEPSGTNVRSAADPAEDRLLRERVSTTDVFDPAECEHGQRSTQQPHFALAVLPMVVVVLTNLLMSLAVLPWLDTDFLAEAAWGSTSLAAVGGIWSVATALLAGILTLIAVNLRRLTALRASMNAGANASVLPVMNTASMVGFGAVIAAVPAFELVSAAFLSLDGGPLVSLAVATNVIAGITGSASGGLMITLQALGETYAELASAAGIDPELMHRVAAIASGGLSSLPHNGAVVTLLAIAGVGHKGSYRDIAVVMLGGTLIALVAIISIGQVFGSF</sequence>
<dbReference type="PANTHER" id="PTHR30354:SF7">
    <property type="entry name" value="BLL7963 PROTEIN"/>
    <property type="match status" value="1"/>
</dbReference>
<dbReference type="EMBL" id="RBXL01000001">
    <property type="protein sequence ID" value="RKT43823.1"/>
    <property type="molecule type" value="Genomic_DNA"/>
</dbReference>
<comment type="caution">
    <text evidence="2">The sequence shown here is derived from an EMBL/GenBank/DDBJ whole genome shotgun (WGS) entry which is preliminary data.</text>
</comment>
<proteinExistence type="predicted"/>
<dbReference type="InterPro" id="IPR003474">
    <property type="entry name" value="Glcn_transporter"/>
</dbReference>